<proteinExistence type="predicted"/>
<dbReference type="RefSeq" id="WP_190894140.1">
    <property type="nucleotide sequence ID" value="NZ_JACJTE010000034.1"/>
</dbReference>
<dbReference type="InterPro" id="IPR056509">
    <property type="entry name" value="Imm33-like"/>
</dbReference>
<protein>
    <recommendedName>
        <fullName evidence="1">Imm33-like domain-containing protein</fullName>
    </recommendedName>
</protein>
<evidence type="ECO:0000313" key="2">
    <source>
        <dbReference type="EMBL" id="MBD2563677.1"/>
    </source>
</evidence>
<dbReference type="EMBL" id="JACJTE010000034">
    <property type="protein sequence ID" value="MBD2563677.1"/>
    <property type="molecule type" value="Genomic_DNA"/>
</dbReference>
<name>A0ABR8F328_NOSLI</name>
<dbReference type="Proteomes" id="UP000604661">
    <property type="component" value="Unassembled WGS sequence"/>
</dbReference>
<comment type="caution">
    <text evidence="2">The sequence shown here is derived from an EMBL/GenBank/DDBJ whole genome shotgun (WGS) entry which is preliminary data.</text>
</comment>
<evidence type="ECO:0000313" key="3">
    <source>
        <dbReference type="Proteomes" id="UP000604661"/>
    </source>
</evidence>
<dbReference type="Pfam" id="PF24719">
    <property type="entry name" value="Imm33-like"/>
    <property type="match status" value="1"/>
</dbReference>
<keyword evidence="3" id="KW-1185">Reference proteome</keyword>
<gene>
    <name evidence="2" type="ORF">H6G95_24305</name>
</gene>
<feature type="domain" description="Imm33-like" evidence="1">
    <location>
        <begin position="91"/>
        <end position="195"/>
    </location>
</feature>
<organism evidence="2 3">
    <name type="scientific">Nostoc linckia FACHB-391</name>
    <dbReference type="NCBI Taxonomy" id="2692906"/>
    <lineage>
        <taxon>Bacteria</taxon>
        <taxon>Bacillati</taxon>
        <taxon>Cyanobacteriota</taxon>
        <taxon>Cyanophyceae</taxon>
        <taxon>Nostocales</taxon>
        <taxon>Nostocaceae</taxon>
        <taxon>Nostoc</taxon>
    </lineage>
</organism>
<sequence length="204" mass="23265">MKFKRQIGAFNVVAHCPDDLEHQAQALLDKLAEINQQKSNLKDGTKVEFGWSILTLRGNEDELVVCEPYFSDDPFQNYLPVVDDTLRVITEQIELLNRVGVEGVTASFQDKVVIAKGSLQANHIYLERKSPEANTHNSGWYIGEFTEDKPEQTDDNFEAIYVYQLLNQRPALMPILALPPGYLVIVNEDIIEAIFNKDNQNIWQ</sequence>
<accession>A0ABR8F328</accession>
<reference evidence="2 3" key="1">
    <citation type="journal article" date="2020" name="ISME J.">
        <title>Comparative genomics reveals insights into cyanobacterial evolution and habitat adaptation.</title>
        <authorList>
            <person name="Chen M.Y."/>
            <person name="Teng W.K."/>
            <person name="Zhao L."/>
            <person name="Hu C.X."/>
            <person name="Zhou Y.K."/>
            <person name="Han B.P."/>
            <person name="Song L.R."/>
            <person name="Shu W.S."/>
        </authorList>
    </citation>
    <scope>NUCLEOTIDE SEQUENCE [LARGE SCALE GENOMIC DNA]</scope>
    <source>
        <strain evidence="2 3">FACHB-391</strain>
    </source>
</reference>
<evidence type="ECO:0000259" key="1">
    <source>
        <dbReference type="Pfam" id="PF24719"/>
    </source>
</evidence>